<evidence type="ECO:0000313" key="12">
    <source>
        <dbReference type="EMBL" id="CRK75153.1"/>
    </source>
</evidence>
<dbReference type="PANTHER" id="PTHR13932">
    <property type="entry name" value="COPROPORPHYRINIGEN III OXIDASE"/>
    <property type="match status" value="1"/>
</dbReference>
<evidence type="ECO:0000256" key="9">
    <source>
        <dbReference type="ARBA" id="ARBA00023186"/>
    </source>
</evidence>
<dbReference type="PANTHER" id="PTHR13932:SF5">
    <property type="entry name" value="RADICAL S-ADENOSYL METHIONINE DOMAIN-CONTAINING PROTEIN 1, MITOCHONDRIAL"/>
    <property type="match status" value="1"/>
</dbReference>
<gene>
    <name evidence="12" type="primary">hemN_2</name>
    <name evidence="12" type="ORF">NIG5292_01196</name>
</gene>
<accession>A0A0U1NKW5</accession>
<dbReference type="RefSeq" id="WP_048598554.1">
    <property type="nucleotide sequence ID" value="NZ_CVPC01000005.1"/>
</dbReference>
<comment type="cofactor">
    <cofactor evidence="1">
        <name>[4Fe-4S] cluster</name>
        <dbReference type="ChEBI" id="CHEBI:49883"/>
    </cofactor>
</comment>
<keyword evidence="10" id="KW-0004">4Fe-4S</keyword>
<keyword evidence="6 10" id="KW-0479">Metal-binding</keyword>
<dbReference type="InterPro" id="IPR034505">
    <property type="entry name" value="Coproporphyrinogen-III_oxidase"/>
</dbReference>
<comment type="subcellular location">
    <subcellularLocation>
        <location evidence="10">Cytoplasm</location>
    </subcellularLocation>
</comment>
<dbReference type="Pfam" id="PF06969">
    <property type="entry name" value="HemN_C"/>
    <property type="match status" value="1"/>
</dbReference>
<organism evidence="12 13">
    <name type="scientific">Nereida ignava</name>
    <dbReference type="NCBI Taxonomy" id="282199"/>
    <lineage>
        <taxon>Bacteria</taxon>
        <taxon>Pseudomonadati</taxon>
        <taxon>Pseudomonadota</taxon>
        <taxon>Alphaproteobacteria</taxon>
        <taxon>Rhodobacterales</taxon>
        <taxon>Roseobacteraceae</taxon>
        <taxon>Nereida</taxon>
    </lineage>
</organism>
<evidence type="ECO:0000259" key="11">
    <source>
        <dbReference type="PROSITE" id="PS51918"/>
    </source>
</evidence>
<keyword evidence="13" id="KW-1185">Reference proteome</keyword>
<dbReference type="GO" id="GO:0004109">
    <property type="term" value="F:coproporphyrinogen oxidase activity"/>
    <property type="evidence" value="ECO:0007669"/>
    <property type="project" value="InterPro"/>
</dbReference>
<dbReference type="SFLD" id="SFLDF00562">
    <property type="entry name" value="HemN-like__clustered_with_heat"/>
    <property type="match status" value="1"/>
</dbReference>
<keyword evidence="9 10" id="KW-0143">Chaperone</keyword>
<dbReference type="InterPro" id="IPR006638">
    <property type="entry name" value="Elp3/MiaA/NifB-like_rSAM"/>
</dbReference>
<dbReference type="InterPro" id="IPR010723">
    <property type="entry name" value="HemN_C"/>
</dbReference>
<keyword evidence="10" id="KW-0963">Cytoplasm</keyword>
<evidence type="ECO:0000256" key="7">
    <source>
        <dbReference type="ARBA" id="ARBA00023004"/>
    </source>
</evidence>
<dbReference type="Proteomes" id="UP000048949">
    <property type="component" value="Unassembled WGS sequence"/>
</dbReference>
<sequence length="386" mass="42827">MTEDWQNGGFGLYIHWPFCSAKCPYCDFNSYVADKIDENRWVRAYIVEIERTASLTQGRVLNSVFFGGGTPSLMSVSAIEQIITAVRANWSCANTIEITMEANPTSVEAGRFVGYKDAGVNRISVGIQSLNDDDLKRLGRLHTVREGIQAFELAAKTFEKCSFDLIYSRQNQTLIDWQSELKEALTIAAGHLSMYQLTIEPNTAFGDRYEKGLLKGLPTEDTEADMYFATQEIAANAGYMSYEVSNYAKSDHESAHNLIYWRYGDYIGIGPGAHGRVTLNGTRHATETELSPLNWLKSVEQNATGETTTVPLSREEQGTEFLLMGLRLSEGISPTRYNEILGLTLPEIAITHLADLGLITANEDTLAVTPKGRPLINGILRELLAD</sequence>
<keyword evidence="5 10" id="KW-0949">S-adenosyl-L-methionine</keyword>
<name>A0A0U1NKW5_9RHOB</name>
<dbReference type="SFLD" id="SFLDS00029">
    <property type="entry name" value="Radical_SAM"/>
    <property type="match status" value="1"/>
</dbReference>
<evidence type="ECO:0000256" key="3">
    <source>
        <dbReference type="ARBA" id="ARBA00017228"/>
    </source>
</evidence>
<keyword evidence="12" id="KW-0560">Oxidoreductase</keyword>
<dbReference type="InterPro" id="IPR007197">
    <property type="entry name" value="rSAM"/>
</dbReference>
<dbReference type="OrthoDB" id="9808022at2"/>
<evidence type="ECO:0000256" key="5">
    <source>
        <dbReference type="ARBA" id="ARBA00022691"/>
    </source>
</evidence>
<dbReference type="Pfam" id="PF04055">
    <property type="entry name" value="Radical_SAM"/>
    <property type="match status" value="1"/>
</dbReference>
<evidence type="ECO:0000256" key="10">
    <source>
        <dbReference type="RuleBase" id="RU364116"/>
    </source>
</evidence>
<dbReference type="SFLD" id="SFLDG01065">
    <property type="entry name" value="anaerobic_coproporphyrinogen-I"/>
    <property type="match status" value="1"/>
</dbReference>
<feature type="domain" description="Radical SAM core" evidence="11">
    <location>
        <begin position="4"/>
        <end position="240"/>
    </location>
</feature>
<dbReference type="GO" id="GO:0006779">
    <property type="term" value="P:porphyrin-containing compound biosynthetic process"/>
    <property type="evidence" value="ECO:0007669"/>
    <property type="project" value="InterPro"/>
</dbReference>
<dbReference type="AlphaFoldDB" id="A0A0U1NKW5"/>
<dbReference type="SUPFAM" id="SSF102114">
    <property type="entry name" value="Radical SAM enzymes"/>
    <property type="match status" value="1"/>
</dbReference>
<comment type="function">
    <text evidence="10">Probably acts as a heme chaperone, transferring heme to an unknown acceptor. Binds one molecule of heme per monomer, possibly covalently. Binds 1 [4Fe-4S] cluster. The cluster is coordinated with 3 cysteines and an exchangeable S-adenosyl-L-methionine.</text>
</comment>
<dbReference type="InterPro" id="IPR013785">
    <property type="entry name" value="Aldolase_TIM"/>
</dbReference>
<dbReference type="SMART" id="SM00729">
    <property type="entry name" value="Elp3"/>
    <property type="match status" value="1"/>
</dbReference>
<evidence type="ECO:0000256" key="4">
    <source>
        <dbReference type="ARBA" id="ARBA00022617"/>
    </source>
</evidence>
<dbReference type="GO" id="GO:0046872">
    <property type="term" value="F:metal ion binding"/>
    <property type="evidence" value="ECO:0007669"/>
    <property type="project" value="UniProtKB-UniRule"/>
</dbReference>
<evidence type="ECO:0000313" key="13">
    <source>
        <dbReference type="Proteomes" id="UP000048949"/>
    </source>
</evidence>
<reference evidence="12 13" key="1">
    <citation type="submission" date="2015-04" db="EMBL/GenBank/DDBJ databases">
        <authorList>
            <person name="Syromyatnikov M.Y."/>
            <person name="Popov V.N."/>
        </authorList>
    </citation>
    <scope>NUCLEOTIDE SEQUENCE [LARGE SCALE GENOMIC DNA]</scope>
    <source>
        <strain evidence="12 13">CECT 5292</strain>
    </source>
</reference>
<comment type="similarity">
    <text evidence="2">Belongs to the anaerobic coproporphyrinogen-III oxidase family. HemW subfamily.</text>
</comment>
<dbReference type="GO" id="GO:0005737">
    <property type="term" value="C:cytoplasm"/>
    <property type="evidence" value="ECO:0007669"/>
    <property type="project" value="UniProtKB-SubCell"/>
</dbReference>
<keyword evidence="8 10" id="KW-0411">Iron-sulfur</keyword>
<dbReference type="EMBL" id="CVQV01000005">
    <property type="protein sequence ID" value="CRK75153.1"/>
    <property type="molecule type" value="Genomic_DNA"/>
</dbReference>
<dbReference type="InterPro" id="IPR004559">
    <property type="entry name" value="HemW-like"/>
</dbReference>
<dbReference type="STRING" id="282199.GCA_001049735_01195"/>
<evidence type="ECO:0000256" key="8">
    <source>
        <dbReference type="ARBA" id="ARBA00023014"/>
    </source>
</evidence>
<dbReference type="GO" id="GO:0051539">
    <property type="term" value="F:4 iron, 4 sulfur cluster binding"/>
    <property type="evidence" value="ECO:0007669"/>
    <property type="project" value="UniProtKB-UniRule"/>
</dbReference>
<evidence type="ECO:0000256" key="1">
    <source>
        <dbReference type="ARBA" id="ARBA00001966"/>
    </source>
</evidence>
<dbReference type="PROSITE" id="PS51918">
    <property type="entry name" value="RADICAL_SAM"/>
    <property type="match status" value="1"/>
</dbReference>
<dbReference type="NCBIfam" id="TIGR00539">
    <property type="entry name" value="hemN_rel"/>
    <property type="match status" value="1"/>
</dbReference>
<dbReference type="Gene3D" id="3.20.20.70">
    <property type="entry name" value="Aldolase class I"/>
    <property type="match status" value="1"/>
</dbReference>
<evidence type="ECO:0000256" key="2">
    <source>
        <dbReference type="ARBA" id="ARBA00006100"/>
    </source>
</evidence>
<evidence type="ECO:0000256" key="6">
    <source>
        <dbReference type="ARBA" id="ARBA00022723"/>
    </source>
</evidence>
<keyword evidence="4 10" id="KW-0349">Heme</keyword>
<proteinExistence type="inferred from homology"/>
<protein>
    <recommendedName>
        <fullName evidence="3 10">Heme chaperone HemW</fullName>
    </recommendedName>
</protein>
<dbReference type="SFLD" id="SFLDF00288">
    <property type="entry name" value="HemN-like__clustered_with_nucl"/>
    <property type="match status" value="1"/>
</dbReference>
<dbReference type="CDD" id="cd01335">
    <property type="entry name" value="Radical_SAM"/>
    <property type="match status" value="1"/>
</dbReference>
<dbReference type="InterPro" id="IPR058240">
    <property type="entry name" value="rSAM_sf"/>
</dbReference>
<keyword evidence="7 10" id="KW-0408">Iron</keyword>